<dbReference type="GO" id="GO:0032049">
    <property type="term" value="P:cardiolipin biosynthetic process"/>
    <property type="evidence" value="ECO:0007669"/>
    <property type="project" value="UniProtKB-ARBA"/>
</dbReference>
<accession>A0AAN7C232</accession>
<evidence type="ECO:0000313" key="2">
    <source>
        <dbReference type="EMBL" id="KAK4233392.1"/>
    </source>
</evidence>
<organism evidence="2 3">
    <name type="scientific">Achaetomium macrosporum</name>
    <dbReference type="NCBI Taxonomy" id="79813"/>
    <lineage>
        <taxon>Eukaryota</taxon>
        <taxon>Fungi</taxon>
        <taxon>Dikarya</taxon>
        <taxon>Ascomycota</taxon>
        <taxon>Pezizomycotina</taxon>
        <taxon>Sordariomycetes</taxon>
        <taxon>Sordariomycetidae</taxon>
        <taxon>Sordariales</taxon>
        <taxon>Chaetomiaceae</taxon>
        <taxon>Achaetomium</taxon>
    </lineage>
</organism>
<dbReference type="PANTHER" id="PTHR21248">
    <property type="entry name" value="CARDIOLIPIN SYNTHASE"/>
    <property type="match status" value="1"/>
</dbReference>
<dbReference type="PROSITE" id="PS50035">
    <property type="entry name" value="PLD"/>
    <property type="match status" value="1"/>
</dbReference>
<reference evidence="2" key="1">
    <citation type="journal article" date="2023" name="Mol. Phylogenet. Evol.">
        <title>Genome-scale phylogeny and comparative genomics of the fungal order Sordariales.</title>
        <authorList>
            <person name="Hensen N."/>
            <person name="Bonometti L."/>
            <person name="Westerberg I."/>
            <person name="Brannstrom I.O."/>
            <person name="Guillou S."/>
            <person name="Cros-Aarteil S."/>
            <person name="Calhoun S."/>
            <person name="Haridas S."/>
            <person name="Kuo A."/>
            <person name="Mondo S."/>
            <person name="Pangilinan J."/>
            <person name="Riley R."/>
            <person name="LaButti K."/>
            <person name="Andreopoulos B."/>
            <person name="Lipzen A."/>
            <person name="Chen C."/>
            <person name="Yan M."/>
            <person name="Daum C."/>
            <person name="Ng V."/>
            <person name="Clum A."/>
            <person name="Steindorff A."/>
            <person name="Ohm R.A."/>
            <person name="Martin F."/>
            <person name="Silar P."/>
            <person name="Natvig D.O."/>
            <person name="Lalanne C."/>
            <person name="Gautier V."/>
            <person name="Ament-Velasquez S.L."/>
            <person name="Kruys A."/>
            <person name="Hutchinson M.I."/>
            <person name="Powell A.J."/>
            <person name="Barry K."/>
            <person name="Miller A.N."/>
            <person name="Grigoriev I.V."/>
            <person name="Debuchy R."/>
            <person name="Gladieux P."/>
            <person name="Hiltunen Thoren M."/>
            <person name="Johannesson H."/>
        </authorList>
    </citation>
    <scope>NUCLEOTIDE SEQUENCE</scope>
    <source>
        <strain evidence="2">CBS 532.94</strain>
    </source>
</reference>
<dbReference type="InterPro" id="IPR025202">
    <property type="entry name" value="PLD-like_dom"/>
</dbReference>
<dbReference type="EMBL" id="MU860568">
    <property type="protein sequence ID" value="KAK4233392.1"/>
    <property type="molecule type" value="Genomic_DNA"/>
</dbReference>
<dbReference type="InterPro" id="IPR001736">
    <property type="entry name" value="PLipase_D/transphosphatidylase"/>
</dbReference>
<sequence>MATTTLHVTVMLQGRLLMRRGSRYYKGPCPASLLLLEPETTLRNDAGELLPHQGGHNEKVSSHLHTSLPPTVRHRLHYHWYVAKDQTRPIPQSRRQRSSHVKLMIVDGQVAIQGNGNQDTQSWFHSQEVNVMVDSEALCGEWLAVLRRNQNTEVFGRVRVTMGCGGMGRGGRLTGRLGLGLGGLGGC</sequence>
<gene>
    <name evidence="2" type="ORF">C8A03DRAFT_38900</name>
</gene>
<comment type="caution">
    <text evidence="2">The sequence shown here is derived from an EMBL/GenBank/DDBJ whole genome shotgun (WGS) entry which is preliminary data.</text>
</comment>
<proteinExistence type="predicted"/>
<dbReference type="SUPFAM" id="SSF56024">
    <property type="entry name" value="Phospholipase D/nuclease"/>
    <property type="match status" value="1"/>
</dbReference>
<evidence type="ECO:0000259" key="1">
    <source>
        <dbReference type="PROSITE" id="PS50035"/>
    </source>
</evidence>
<dbReference type="GO" id="GO:0030572">
    <property type="term" value="F:phosphatidyltransferase activity"/>
    <property type="evidence" value="ECO:0007669"/>
    <property type="project" value="UniProtKB-ARBA"/>
</dbReference>
<name>A0AAN7C232_9PEZI</name>
<dbReference type="Pfam" id="PF13091">
    <property type="entry name" value="PLDc_2"/>
    <property type="match status" value="1"/>
</dbReference>
<protein>
    <recommendedName>
        <fullName evidence="1">PLD phosphodiesterase domain-containing protein</fullName>
    </recommendedName>
</protein>
<dbReference type="CDD" id="cd00138">
    <property type="entry name" value="PLDc_SF"/>
    <property type="match status" value="1"/>
</dbReference>
<reference evidence="2" key="2">
    <citation type="submission" date="2023-05" db="EMBL/GenBank/DDBJ databases">
        <authorList>
            <consortium name="Lawrence Berkeley National Laboratory"/>
            <person name="Steindorff A."/>
            <person name="Hensen N."/>
            <person name="Bonometti L."/>
            <person name="Westerberg I."/>
            <person name="Brannstrom I.O."/>
            <person name="Guillou S."/>
            <person name="Cros-Aarteil S."/>
            <person name="Calhoun S."/>
            <person name="Haridas S."/>
            <person name="Kuo A."/>
            <person name="Mondo S."/>
            <person name="Pangilinan J."/>
            <person name="Riley R."/>
            <person name="Labutti K."/>
            <person name="Andreopoulos B."/>
            <person name="Lipzen A."/>
            <person name="Chen C."/>
            <person name="Yanf M."/>
            <person name="Daum C."/>
            <person name="Ng V."/>
            <person name="Clum A."/>
            <person name="Ohm R."/>
            <person name="Martin F."/>
            <person name="Silar P."/>
            <person name="Natvig D."/>
            <person name="Lalanne C."/>
            <person name="Gautier V."/>
            <person name="Ament-Velasquez S.L."/>
            <person name="Kruys A."/>
            <person name="Hutchinson M.I."/>
            <person name="Powell A.J."/>
            <person name="Barry K."/>
            <person name="Miller A.N."/>
            <person name="Grigoriev I.V."/>
            <person name="Debuchy R."/>
            <person name="Gladieux P."/>
            <person name="Thoren M.H."/>
            <person name="Johannesson H."/>
        </authorList>
    </citation>
    <scope>NUCLEOTIDE SEQUENCE</scope>
    <source>
        <strain evidence="2">CBS 532.94</strain>
    </source>
</reference>
<evidence type="ECO:0000313" key="3">
    <source>
        <dbReference type="Proteomes" id="UP001303760"/>
    </source>
</evidence>
<dbReference type="PANTHER" id="PTHR21248:SF22">
    <property type="entry name" value="PHOSPHOLIPASE D"/>
    <property type="match status" value="1"/>
</dbReference>
<dbReference type="Gene3D" id="3.30.870.10">
    <property type="entry name" value="Endonuclease Chain A"/>
    <property type="match status" value="1"/>
</dbReference>
<feature type="domain" description="PLD phosphodiesterase" evidence="1">
    <location>
        <begin position="95"/>
        <end position="122"/>
    </location>
</feature>
<dbReference type="AlphaFoldDB" id="A0AAN7C232"/>
<keyword evidence="3" id="KW-1185">Reference proteome</keyword>
<dbReference type="Proteomes" id="UP001303760">
    <property type="component" value="Unassembled WGS sequence"/>
</dbReference>